<feature type="binding site" evidence="7">
    <location>
        <begin position="103"/>
        <end position="109"/>
    </location>
    <ligand>
        <name>S-adenosyl-L-methionine</name>
        <dbReference type="ChEBI" id="CHEBI:59789"/>
    </ligand>
</feature>
<dbReference type="Pfam" id="PF01189">
    <property type="entry name" value="Methyltr_RsmB-F"/>
    <property type="match status" value="1"/>
</dbReference>
<evidence type="ECO:0000256" key="4">
    <source>
        <dbReference type="ARBA" id="ARBA00022679"/>
    </source>
</evidence>
<dbReference type="PRINTS" id="PR02008">
    <property type="entry name" value="RCMTFAMILY"/>
</dbReference>
<dbReference type="InterPro" id="IPR029063">
    <property type="entry name" value="SAM-dependent_MTases_sf"/>
</dbReference>
<dbReference type="InterPro" id="IPR001678">
    <property type="entry name" value="MeTrfase_RsmB-F_NOP2_dom"/>
</dbReference>
<dbReference type="PROSITE" id="PS01153">
    <property type="entry name" value="NOL1_NOP2_SUN"/>
    <property type="match status" value="1"/>
</dbReference>
<dbReference type="GO" id="GO:0032259">
    <property type="term" value="P:methylation"/>
    <property type="evidence" value="ECO:0007669"/>
    <property type="project" value="UniProtKB-KW"/>
</dbReference>
<evidence type="ECO:0000259" key="9">
    <source>
        <dbReference type="PROSITE" id="PS51686"/>
    </source>
</evidence>
<protein>
    <submittedName>
        <fullName evidence="10">RNA methyltransferase</fullName>
    </submittedName>
</protein>
<evidence type="ECO:0000256" key="7">
    <source>
        <dbReference type="PROSITE-ProRule" id="PRU01023"/>
    </source>
</evidence>
<dbReference type="Pfam" id="PF17125">
    <property type="entry name" value="Methyltr_RsmF_N"/>
    <property type="match status" value="1"/>
</dbReference>
<keyword evidence="4 7" id="KW-0808">Transferase</keyword>
<dbReference type="SUPFAM" id="SSF53335">
    <property type="entry name" value="S-adenosyl-L-methionine-dependent methyltransferases"/>
    <property type="match status" value="1"/>
</dbReference>
<dbReference type="PANTHER" id="PTHR22807">
    <property type="entry name" value="NOP2 YEAST -RELATED NOL1/NOP2/FMU SUN DOMAIN-CONTAINING"/>
    <property type="match status" value="1"/>
</dbReference>
<dbReference type="Gene3D" id="2.30.130.60">
    <property type="match status" value="1"/>
</dbReference>
<keyword evidence="2" id="KW-0963">Cytoplasm</keyword>
<dbReference type="RefSeq" id="WP_201330595.1">
    <property type="nucleotide sequence ID" value="NZ_BOCG01000544.1"/>
</dbReference>
<feature type="domain" description="SAM-dependent MTase RsmB/NOP-type" evidence="9">
    <location>
        <begin position="12"/>
        <end position="294"/>
    </location>
</feature>
<evidence type="ECO:0000256" key="5">
    <source>
        <dbReference type="ARBA" id="ARBA00022691"/>
    </source>
</evidence>
<evidence type="ECO:0000256" key="8">
    <source>
        <dbReference type="SAM" id="MobiDB-lite"/>
    </source>
</evidence>
<dbReference type="InterPro" id="IPR027391">
    <property type="entry name" value="Nol1_Nop2_Fmu_2"/>
</dbReference>
<reference evidence="11" key="1">
    <citation type="submission" date="2021-01" db="EMBL/GenBank/DDBJ databases">
        <title>Draft genome sequence of Nasalis larvatus strain YZ03.</title>
        <authorList>
            <person name="Suzuki-Hashido N."/>
            <person name="Tsuchida S."/>
            <person name="Hayakawa T."/>
        </authorList>
    </citation>
    <scope>NUCLEOTIDE SEQUENCE [LARGE SCALE GENOMIC DNA]</scope>
    <source>
        <strain evidence="11">YZ03</strain>
    </source>
</reference>
<feature type="region of interest" description="Disordered" evidence="8">
    <location>
        <begin position="304"/>
        <end position="327"/>
    </location>
</feature>
<evidence type="ECO:0000256" key="2">
    <source>
        <dbReference type="ARBA" id="ARBA00022490"/>
    </source>
</evidence>
<dbReference type="Gene3D" id="3.30.70.1170">
    <property type="entry name" value="Sun protein, domain 3"/>
    <property type="match status" value="1"/>
</dbReference>
<dbReference type="Pfam" id="PF13636">
    <property type="entry name" value="Methyltranf_PUA"/>
    <property type="match status" value="1"/>
</dbReference>
<gene>
    <name evidence="10" type="ORF">lacNasYZ03_16290</name>
</gene>
<comment type="similarity">
    <text evidence="1 7">Belongs to the class I-like SAM-binding methyltransferase superfamily. RsmB/NOP family.</text>
</comment>
<dbReference type="InterPro" id="IPR031340">
    <property type="entry name" value="RsmF_methylt_CI"/>
</dbReference>
<dbReference type="InterPro" id="IPR018314">
    <property type="entry name" value="RsmB/NOL1/NOP2-like_CS"/>
</dbReference>
<evidence type="ECO:0000256" key="6">
    <source>
        <dbReference type="ARBA" id="ARBA00022884"/>
    </source>
</evidence>
<evidence type="ECO:0000256" key="3">
    <source>
        <dbReference type="ARBA" id="ARBA00022603"/>
    </source>
</evidence>
<feature type="binding site" evidence="7">
    <location>
        <position position="172"/>
    </location>
    <ligand>
        <name>S-adenosyl-L-methionine</name>
        <dbReference type="ChEBI" id="CHEBI:59789"/>
    </ligand>
</feature>
<feature type="binding site" evidence="7">
    <location>
        <position position="127"/>
    </location>
    <ligand>
        <name>S-adenosyl-L-methionine</name>
        <dbReference type="ChEBI" id="CHEBI:59789"/>
    </ligand>
</feature>
<feature type="compositionally biased region" description="Basic residues" evidence="8">
    <location>
        <begin position="305"/>
        <end position="320"/>
    </location>
</feature>
<dbReference type="Gene3D" id="3.40.50.150">
    <property type="entry name" value="Vaccinia Virus protein VP39"/>
    <property type="match status" value="1"/>
</dbReference>
<dbReference type="InterPro" id="IPR023267">
    <property type="entry name" value="RCMT"/>
</dbReference>
<dbReference type="Proteomes" id="UP000616547">
    <property type="component" value="Unassembled WGS sequence"/>
</dbReference>
<dbReference type="PANTHER" id="PTHR22807:SF30">
    <property type="entry name" value="28S RRNA (CYTOSINE(4447)-C(5))-METHYLTRANSFERASE-RELATED"/>
    <property type="match status" value="1"/>
</dbReference>
<keyword evidence="6 7" id="KW-0694">RNA-binding</keyword>
<keyword evidence="3 7" id="KW-0489">Methyltransferase</keyword>
<sequence>MLEIPDQFKEKFTRLLGEAAAADLFAALRQPSKKAYRINTLKEGRVSYSQEKPVPGIPHAYYGEVSGKDPEWTSGLVYSQDPAAMFPAQAIPVQPGDRVLDLCAAPGGKSTALGQKLAGQGVLVANEISPSRAKILRENLERWGVTNAVVTNADSASLSARFPCFFDAILVDAPCSGEGMFRKSEDAIKYWSQENVDLCADRQKEILTEAVKMLKPGGYLLYSTCTFSPEEDEEIVSWLMDEYGFKVLPIEATAQAAAGRPEWGNGAVSLENCARFWPQDGVGEGQFVACLKAAGENAQAFASVKKGREKKEKKKGKGSKNRLERPSKEEAGYISEAIAGFNWPESLATWPSQVLKSQDHVFVPALDPAQLKGIKILNNGLELGLLKKKRFEPSHQLAEVLGQVTQERVVDLDERDYERYLHGESLQVASGLKGFVLVSSRGLVFSFGKLSGKGQLKNYYPKGLRQ</sequence>
<evidence type="ECO:0000313" key="11">
    <source>
        <dbReference type="Proteomes" id="UP000616547"/>
    </source>
</evidence>
<comment type="caution">
    <text evidence="10">The sequence shown here is derived from an EMBL/GenBank/DDBJ whole genome shotgun (WGS) entry which is preliminary data.</text>
</comment>
<accession>A0ABQ3WCJ1</accession>
<feature type="binding site" evidence="7">
    <location>
        <position position="154"/>
    </location>
    <ligand>
        <name>S-adenosyl-L-methionine</name>
        <dbReference type="ChEBI" id="CHEBI:59789"/>
    </ligand>
</feature>
<organism evidence="10 11">
    <name type="scientific">Lactobacillus nasalidis</name>
    <dbReference type="NCBI Taxonomy" id="2797258"/>
    <lineage>
        <taxon>Bacteria</taxon>
        <taxon>Bacillati</taxon>
        <taxon>Bacillota</taxon>
        <taxon>Bacilli</taxon>
        <taxon>Lactobacillales</taxon>
        <taxon>Lactobacillaceae</taxon>
        <taxon>Lactobacillus</taxon>
    </lineage>
</organism>
<proteinExistence type="inferred from homology"/>
<evidence type="ECO:0000313" key="10">
    <source>
        <dbReference type="EMBL" id="GHW01942.1"/>
    </source>
</evidence>
<dbReference type="Pfam" id="PF17126">
    <property type="entry name" value="RsmF_methylt_CI"/>
    <property type="match status" value="1"/>
</dbReference>
<dbReference type="EMBL" id="BOCI01000466">
    <property type="protein sequence ID" value="GHW01942.1"/>
    <property type="molecule type" value="Genomic_DNA"/>
</dbReference>
<dbReference type="PROSITE" id="PS51686">
    <property type="entry name" value="SAM_MT_RSMB_NOP"/>
    <property type="match status" value="1"/>
</dbReference>
<evidence type="ECO:0000256" key="1">
    <source>
        <dbReference type="ARBA" id="ARBA00007494"/>
    </source>
</evidence>
<dbReference type="GO" id="GO:0008168">
    <property type="term" value="F:methyltransferase activity"/>
    <property type="evidence" value="ECO:0007669"/>
    <property type="project" value="UniProtKB-KW"/>
</dbReference>
<dbReference type="InterPro" id="IPR049560">
    <property type="entry name" value="MeTrfase_RsmB-F_NOP2_cat"/>
</dbReference>
<keyword evidence="5 7" id="KW-0949">S-adenosyl-L-methionine</keyword>
<feature type="active site" description="Nucleophile" evidence="7">
    <location>
        <position position="225"/>
    </location>
</feature>
<name>A0ABQ3WCJ1_9LACO</name>
<dbReference type="InterPro" id="IPR031341">
    <property type="entry name" value="Methyltr_RsmF_N"/>
</dbReference>
<keyword evidence="11" id="KW-1185">Reference proteome</keyword>
<dbReference type="CDD" id="cd02440">
    <property type="entry name" value="AdoMet_MTases"/>
    <property type="match status" value="1"/>
</dbReference>